<feature type="domain" description="Competence protein CoiA-like N-terminal" evidence="2">
    <location>
        <begin position="23"/>
        <end position="57"/>
    </location>
</feature>
<gene>
    <name evidence="3" type="ORF">PW252_07395</name>
</gene>
<dbReference type="InterPro" id="IPR057253">
    <property type="entry name" value="CoiA-like_N"/>
</dbReference>
<feature type="domain" description="Competence protein CoiA nuclease-like" evidence="1">
    <location>
        <begin position="61"/>
        <end position="180"/>
    </location>
</feature>
<dbReference type="InterPro" id="IPR010330">
    <property type="entry name" value="CoiA_nuc"/>
</dbReference>
<dbReference type="Pfam" id="PF06054">
    <property type="entry name" value="CoiA_nuc"/>
    <property type="match status" value="1"/>
</dbReference>
<sequence>MFIVKNKTNHLFNILELANFGADDFYCPLCSSPVRYRSGKIMRPHFAHVSRKECPFFTENESTQHLSLKSELYSWLVGVEQVELEKYLPELNQLADLLVNKRLALEVQCSSLSISRLQERTRAYHEAGFQVLWLLGKDLWLKERLTKLHKQFLSFSMNTGFHLWELDDERKELRLRYLIHEDLRGKVHCLTKVFPFGQGNLLDILRLPFAKQALSRMNCRLDRDLPAYIARQLYYKTPKWLALQAEAYGRGENLLTKTALDWYPHYRLPRSAIGFAQIKQDLTPIYLAFDKFYDKMQDKEKQVLYPPTIYFKNRYTPDGVYNLLT</sequence>
<dbReference type="PIRSF" id="PIRSF007487">
    <property type="entry name" value="Competence-induced_CoiA_bac"/>
    <property type="match status" value="1"/>
</dbReference>
<proteinExistence type="predicted"/>
<dbReference type="RefSeq" id="WP_248049008.1">
    <property type="nucleotide sequence ID" value="NZ_CP118735.1"/>
</dbReference>
<evidence type="ECO:0000259" key="1">
    <source>
        <dbReference type="Pfam" id="PF06054"/>
    </source>
</evidence>
<organism evidence="3">
    <name type="scientific">Streptococcus iners</name>
    <dbReference type="NCBI Taxonomy" id="3028084"/>
    <lineage>
        <taxon>Bacteria</taxon>
        <taxon>Bacillati</taxon>
        <taxon>Bacillota</taxon>
        <taxon>Bacilli</taxon>
        <taxon>Lactobacillales</taxon>
        <taxon>Streptococcaceae</taxon>
        <taxon>Streptococcus</taxon>
    </lineage>
</organism>
<evidence type="ECO:0000313" key="3">
    <source>
        <dbReference type="EMBL" id="WNY50398.1"/>
    </source>
</evidence>
<protein>
    <submittedName>
        <fullName evidence="3">Competence protein CoiA family protein</fullName>
    </submittedName>
</protein>
<reference evidence="3" key="1">
    <citation type="submission" date="2023-02" db="EMBL/GenBank/DDBJ databases">
        <title>Streptococcus sp. Genome Sequencing and Assembly.</title>
        <authorList>
            <person name="Shore S.M."/>
            <person name="Nicholson T.L."/>
        </authorList>
    </citation>
    <scope>NUCLEOTIDE SEQUENCE</scope>
    <source>
        <strain evidence="3">29887</strain>
    </source>
</reference>
<evidence type="ECO:0000259" key="2">
    <source>
        <dbReference type="Pfam" id="PF25164"/>
    </source>
</evidence>
<accession>A0AA96VJQ6</accession>
<dbReference type="EMBL" id="CP118735">
    <property type="protein sequence ID" value="WNY50398.1"/>
    <property type="molecule type" value="Genomic_DNA"/>
</dbReference>
<dbReference type="KEGG" id="sins:PW252_07395"/>
<name>A0AA96VJQ6_9STRE</name>
<dbReference type="AlphaFoldDB" id="A0AA96VJQ6"/>
<dbReference type="Pfam" id="PF25164">
    <property type="entry name" value="CoiA_N"/>
    <property type="match status" value="1"/>
</dbReference>
<dbReference type="InterPro" id="IPR021176">
    <property type="entry name" value="Competence-induced_CoiA"/>
</dbReference>